<evidence type="ECO:0000256" key="1">
    <source>
        <dbReference type="SAM" id="MobiDB-lite"/>
    </source>
</evidence>
<proteinExistence type="predicted"/>
<evidence type="ECO:0000313" key="2">
    <source>
        <dbReference type="EMBL" id="OBS23963.1"/>
    </source>
</evidence>
<dbReference type="Proteomes" id="UP000091967">
    <property type="component" value="Unassembled WGS sequence"/>
</dbReference>
<dbReference type="EMBL" id="LYXU01000002">
    <property type="protein sequence ID" value="OBS23963.1"/>
    <property type="molecule type" value="Genomic_DNA"/>
</dbReference>
<evidence type="ECO:0000313" key="3">
    <source>
        <dbReference type="Proteomes" id="UP000091967"/>
    </source>
</evidence>
<comment type="caution">
    <text evidence="2">The sequence shown here is derived from an EMBL/GenBank/DDBJ whole genome shotgun (WGS) entry which is preliminary data.</text>
</comment>
<gene>
    <name evidence="2" type="ORF">FPOA_04511</name>
</gene>
<sequence length="232" mass="27412">MRRDYEENPREGSRDFRMDLPSNNPEKHFDYYFDEGLNDIVPDRDEPSPIPEPDMIQVYFGFDEQQPEDAVHLEVLEELFPDNVQDFVSREEIRFPQVPDEVKKLLIAFLYTGGLNRPAINYDSSHEKICKEFELLFHLNAAGCYTSISRLTTDSHANLWEMNLWMSDEEIKDFVDNHIHKEWPNRFPEWYKAFLDHYINQHVHAIAVELRKPINTDPDVQGQHPTTTTNDS</sequence>
<accession>A0A1B8ATV3</accession>
<keyword evidence="3" id="KW-1185">Reference proteome</keyword>
<organism evidence="2 3">
    <name type="scientific">Fusarium poae</name>
    <dbReference type="NCBI Taxonomy" id="36050"/>
    <lineage>
        <taxon>Eukaryota</taxon>
        <taxon>Fungi</taxon>
        <taxon>Dikarya</taxon>
        <taxon>Ascomycota</taxon>
        <taxon>Pezizomycotina</taxon>
        <taxon>Sordariomycetes</taxon>
        <taxon>Hypocreomycetidae</taxon>
        <taxon>Hypocreales</taxon>
        <taxon>Nectriaceae</taxon>
        <taxon>Fusarium</taxon>
    </lineage>
</organism>
<feature type="region of interest" description="Disordered" evidence="1">
    <location>
        <begin position="1"/>
        <end position="22"/>
    </location>
</feature>
<evidence type="ECO:0008006" key="4">
    <source>
        <dbReference type="Google" id="ProtNLM"/>
    </source>
</evidence>
<reference evidence="2 3" key="1">
    <citation type="submission" date="2016-06" db="EMBL/GenBank/DDBJ databases">
        <title>Living apart together: crosstalk between the core and supernumerary genomes in a fungal plant pathogen.</title>
        <authorList>
            <person name="Vanheule A."/>
            <person name="Audenaert K."/>
            <person name="Warris S."/>
            <person name="Van De Geest H."/>
            <person name="Schijlen E."/>
            <person name="Hofte M."/>
            <person name="De Saeger S."/>
            <person name="Haesaert G."/>
            <person name="Waalwijk C."/>
            <person name="Van Der Lee T."/>
        </authorList>
    </citation>
    <scope>NUCLEOTIDE SEQUENCE [LARGE SCALE GENOMIC DNA]</scope>
    <source>
        <strain evidence="2 3">2516</strain>
    </source>
</reference>
<name>A0A1B8ATV3_FUSPO</name>
<protein>
    <recommendedName>
        <fullName evidence="4">BTB domain-containing protein</fullName>
    </recommendedName>
</protein>
<feature type="compositionally biased region" description="Basic and acidic residues" evidence="1">
    <location>
        <begin position="1"/>
        <end position="18"/>
    </location>
</feature>
<dbReference type="OrthoDB" id="5025019at2759"/>
<dbReference type="OMA" id="ADCEYTR"/>
<dbReference type="AlphaFoldDB" id="A0A1B8ATV3"/>